<evidence type="ECO:0000313" key="3">
    <source>
        <dbReference type="Proteomes" id="UP000753256"/>
    </source>
</evidence>
<comment type="caution">
    <text evidence="2">The sequence shown here is derived from an EMBL/GenBank/DDBJ whole genome shotgun (WGS) entry which is preliminary data.</text>
</comment>
<gene>
    <name evidence="2" type="ORF">K8V70_08255</name>
</gene>
<dbReference type="AlphaFoldDB" id="A0A921LT78"/>
<organism evidence="2 3">
    <name type="scientific">Enorma phocaeensis</name>
    <dbReference type="NCBI Taxonomy" id="1871019"/>
    <lineage>
        <taxon>Bacteria</taxon>
        <taxon>Bacillati</taxon>
        <taxon>Actinomycetota</taxon>
        <taxon>Coriobacteriia</taxon>
        <taxon>Coriobacteriales</taxon>
        <taxon>Coriobacteriaceae</taxon>
        <taxon>Enorma</taxon>
    </lineage>
</organism>
<feature type="transmembrane region" description="Helical" evidence="1">
    <location>
        <begin position="30"/>
        <end position="52"/>
    </location>
</feature>
<feature type="transmembrane region" description="Helical" evidence="1">
    <location>
        <begin position="90"/>
        <end position="113"/>
    </location>
</feature>
<evidence type="ECO:0000256" key="1">
    <source>
        <dbReference type="SAM" id="Phobius"/>
    </source>
</evidence>
<feature type="transmembrane region" description="Helical" evidence="1">
    <location>
        <begin position="119"/>
        <end position="142"/>
    </location>
</feature>
<dbReference type="RefSeq" id="WP_273190861.1">
    <property type="nucleotide sequence ID" value="NZ_DYUZ01000029.1"/>
</dbReference>
<keyword evidence="1" id="KW-0812">Transmembrane</keyword>
<evidence type="ECO:0008006" key="4">
    <source>
        <dbReference type="Google" id="ProtNLM"/>
    </source>
</evidence>
<keyword evidence="1" id="KW-1133">Transmembrane helix</keyword>
<proteinExistence type="predicted"/>
<keyword evidence="1" id="KW-0472">Membrane</keyword>
<dbReference type="Proteomes" id="UP000753256">
    <property type="component" value="Unassembled WGS sequence"/>
</dbReference>
<protein>
    <recommendedName>
        <fullName evidence="4">DUF3021 family protein</fullName>
    </recommendedName>
</protein>
<sequence length="163" mass="17657">MNAIDNKSVQRHGLLAPTDAPPETALARGLLTGSAIAVAMLLISTLLGIAAIGMTPGLAISLSSIIAGMAGGILQQIWFNPNVLRVRLSYASRIPLFGITYFAILAACARLGSWLPPTIAAWTTFTVGYLAVFAILTIVFSLRYRKQTQVYAEYLAEYRKRQR</sequence>
<reference evidence="2" key="1">
    <citation type="journal article" date="2021" name="PeerJ">
        <title>Extensive microbial diversity within the chicken gut microbiome revealed by metagenomics and culture.</title>
        <authorList>
            <person name="Gilroy R."/>
            <person name="Ravi A."/>
            <person name="Getino M."/>
            <person name="Pursley I."/>
            <person name="Horton D.L."/>
            <person name="Alikhan N.F."/>
            <person name="Baker D."/>
            <person name="Gharbi K."/>
            <person name="Hall N."/>
            <person name="Watson M."/>
            <person name="Adriaenssens E.M."/>
            <person name="Foster-Nyarko E."/>
            <person name="Jarju S."/>
            <person name="Secka A."/>
            <person name="Antonio M."/>
            <person name="Oren A."/>
            <person name="Chaudhuri R.R."/>
            <person name="La Ragione R."/>
            <person name="Hildebrand F."/>
            <person name="Pallen M.J."/>
        </authorList>
    </citation>
    <scope>NUCLEOTIDE SEQUENCE</scope>
    <source>
        <strain evidence="2">ChiHjej13B12-9602</strain>
    </source>
</reference>
<accession>A0A921LT78</accession>
<name>A0A921LT78_9ACTN</name>
<reference evidence="2" key="2">
    <citation type="submission" date="2021-09" db="EMBL/GenBank/DDBJ databases">
        <authorList>
            <person name="Gilroy R."/>
        </authorList>
    </citation>
    <scope>NUCLEOTIDE SEQUENCE</scope>
    <source>
        <strain evidence="2">ChiHjej13B12-9602</strain>
    </source>
</reference>
<evidence type="ECO:0000313" key="2">
    <source>
        <dbReference type="EMBL" id="HJG37833.1"/>
    </source>
</evidence>
<feature type="transmembrane region" description="Helical" evidence="1">
    <location>
        <begin position="58"/>
        <end position="78"/>
    </location>
</feature>
<dbReference type="EMBL" id="DYUZ01000029">
    <property type="protein sequence ID" value="HJG37833.1"/>
    <property type="molecule type" value="Genomic_DNA"/>
</dbReference>